<gene>
    <name evidence="3" type="ORF">C5L31_000684</name>
</gene>
<evidence type="ECO:0000256" key="1">
    <source>
        <dbReference type="SAM" id="MobiDB-lite"/>
    </source>
</evidence>
<name>A0A4R5NN12_9LACO</name>
<accession>A0A4R5NN12</accession>
<keyword evidence="4" id="KW-1185">Reference proteome</keyword>
<dbReference type="Proteomes" id="UP000294854">
    <property type="component" value="Unassembled WGS sequence"/>
</dbReference>
<feature type="compositionally biased region" description="Polar residues" evidence="1">
    <location>
        <begin position="43"/>
        <end position="57"/>
    </location>
</feature>
<feature type="chain" id="PRO_5020878518" evidence="2">
    <location>
        <begin position="32"/>
        <end position="57"/>
    </location>
</feature>
<evidence type="ECO:0000313" key="3">
    <source>
        <dbReference type="EMBL" id="TDG77248.1"/>
    </source>
</evidence>
<evidence type="ECO:0000256" key="2">
    <source>
        <dbReference type="SAM" id="SignalP"/>
    </source>
</evidence>
<dbReference type="RefSeq" id="WP_187240432.1">
    <property type="nucleotide sequence ID" value="NZ_CP042371.1"/>
</dbReference>
<keyword evidence="2" id="KW-0732">Signal</keyword>
<reference evidence="3 4" key="1">
    <citation type="journal article" date="2019" name="Appl. Microbiol. Biotechnol.">
        <title>Uncovering carbohydrate metabolism through a genotype-phenotype association study of 56 lactic acid bacteria genomes.</title>
        <authorList>
            <person name="Buron-Moles G."/>
            <person name="Chailyan A."/>
            <person name="Dolejs I."/>
            <person name="Forster J."/>
            <person name="Miks M.H."/>
        </authorList>
    </citation>
    <scope>NUCLEOTIDE SEQUENCE [LARGE SCALE GENOMIC DNA]</scope>
    <source>
        <strain evidence="3 4">ATCC 49373</strain>
    </source>
</reference>
<feature type="region of interest" description="Disordered" evidence="1">
    <location>
        <begin position="30"/>
        <end position="57"/>
    </location>
</feature>
<dbReference type="PROSITE" id="PS51257">
    <property type="entry name" value="PROKAR_LIPOPROTEIN"/>
    <property type="match status" value="1"/>
</dbReference>
<organism evidence="3 4">
    <name type="scientific">Secundilactobacillus malefermentans</name>
    <dbReference type="NCBI Taxonomy" id="176292"/>
    <lineage>
        <taxon>Bacteria</taxon>
        <taxon>Bacillati</taxon>
        <taxon>Bacillota</taxon>
        <taxon>Bacilli</taxon>
        <taxon>Lactobacillales</taxon>
        <taxon>Lactobacillaceae</taxon>
        <taxon>Secundilactobacillus</taxon>
    </lineage>
</organism>
<feature type="signal peptide" evidence="2">
    <location>
        <begin position="1"/>
        <end position="31"/>
    </location>
</feature>
<proteinExistence type="predicted"/>
<comment type="caution">
    <text evidence="3">The sequence shown here is derived from an EMBL/GenBank/DDBJ whole genome shotgun (WGS) entry which is preliminary data.</text>
</comment>
<dbReference type="AlphaFoldDB" id="A0A4R5NN12"/>
<evidence type="ECO:0000313" key="4">
    <source>
        <dbReference type="Proteomes" id="UP000294854"/>
    </source>
</evidence>
<protein>
    <submittedName>
        <fullName evidence="3">Uncharacterized protein</fullName>
    </submittedName>
</protein>
<dbReference type="EMBL" id="PUFO01000052">
    <property type="protein sequence ID" value="TDG77248.1"/>
    <property type="molecule type" value="Genomic_DNA"/>
</dbReference>
<sequence>MGKHKKLSKLLALPVLALGLLLVLAGCSSNASGGTRDAKTKSGVLSSAQVKKNINGH</sequence>